<comment type="similarity">
    <text evidence="1 2">Belongs to the enoyl-CoA hydratase/isomerase family.</text>
</comment>
<dbReference type="PROSITE" id="PS00166">
    <property type="entry name" value="ENOYL_COA_HYDRATASE"/>
    <property type="match status" value="1"/>
</dbReference>
<dbReference type="InterPro" id="IPR029045">
    <property type="entry name" value="ClpP/crotonase-like_dom_sf"/>
</dbReference>
<dbReference type="Gene3D" id="3.90.226.10">
    <property type="entry name" value="2-enoyl-CoA Hydratase, Chain A, domain 1"/>
    <property type="match status" value="1"/>
</dbReference>
<dbReference type="InterPro" id="IPR014748">
    <property type="entry name" value="Enoyl-CoA_hydra_C"/>
</dbReference>
<dbReference type="EMBL" id="FNTI01000001">
    <property type="protein sequence ID" value="SEE13414.1"/>
    <property type="molecule type" value="Genomic_DNA"/>
</dbReference>
<dbReference type="CDD" id="cd06558">
    <property type="entry name" value="crotonase-like"/>
    <property type="match status" value="1"/>
</dbReference>
<proteinExistence type="inferred from homology"/>
<reference evidence="3 4" key="1">
    <citation type="submission" date="2016-10" db="EMBL/GenBank/DDBJ databases">
        <authorList>
            <person name="de Groot N.N."/>
        </authorList>
    </citation>
    <scope>NUCLEOTIDE SEQUENCE [LARGE SCALE GENOMIC DNA]</scope>
    <source>
        <strain evidence="3 4">GAS522</strain>
    </source>
</reference>
<dbReference type="InterPro" id="IPR018376">
    <property type="entry name" value="Enoyl-CoA_hyd/isom_CS"/>
</dbReference>
<sequence length="267" mass="28817">MDKFTTITVEQRDAVEILSLNRPDALNAVTPAMADELTAYFSELHDRLTTRIVIFRGNGRAFCAGAELGSDAFAAPGPGRPQRQLDMQQRYSRIIRLMRSCPQPIVALVQGAACGAGFSLLLASDVRFATSAARMNAAYIRVGVGGCDMGSGYLLPRLIGLSVASELLLTGRFLEADRAKAVGLVSDVVADDKLLETGLAFAAEMARASPMGLRLTKQTLNALIDAPGIDAALMIEDRQQVMLLETGDHQEAVAAFRERRDPIYSDR</sequence>
<dbReference type="AlphaFoldDB" id="A0A1M7FZV7"/>
<dbReference type="Gene3D" id="1.10.12.10">
    <property type="entry name" value="Lyase 2-enoyl-coa Hydratase, Chain A, domain 2"/>
    <property type="match status" value="1"/>
</dbReference>
<evidence type="ECO:0000313" key="3">
    <source>
        <dbReference type="EMBL" id="SEE13414.1"/>
    </source>
</evidence>
<dbReference type="SUPFAM" id="SSF52096">
    <property type="entry name" value="ClpP/crotonase"/>
    <property type="match status" value="1"/>
</dbReference>
<dbReference type="OrthoDB" id="9775794at2"/>
<organism evidence="3 4">
    <name type="scientific">Bradyrhizobium lablabi</name>
    <dbReference type="NCBI Taxonomy" id="722472"/>
    <lineage>
        <taxon>Bacteria</taxon>
        <taxon>Pseudomonadati</taxon>
        <taxon>Pseudomonadota</taxon>
        <taxon>Alphaproteobacteria</taxon>
        <taxon>Hyphomicrobiales</taxon>
        <taxon>Nitrobacteraceae</taxon>
        <taxon>Bradyrhizobium</taxon>
    </lineage>
</organism>
<dbReference type="RefSeq" id="WP_074831922.1">
    <property type="nucleotide sequence ID" value="NZ_FNTI01000001.1"/>
</dbReference>
<dbReference type="InterPro" id="IPR001753">
    <property type="entry name" value="Enoyl-CoA_hydra/iso"/>
</dbReference>
<dbReference type="PANTHER" id="PTHR43459">
    <property type="entry name" value="ENOYL-COA HYDRATASE"/>
    <property type="match status" value="1"/>
</dbReference>
<dbReference type="Pfam" id="PF00378">
    <property type="entry name" value="ECH_1"/>
    <property type="match status" value="1"/>
</dbReference>
<gene>
    <name evidence="3" type="ORF">SAMN05444171_6373</name>
</gene>
<evidence type="ECO:0000313" key="4">
    <source>
        <dbReference type="Proteomes" id="UP000183208"/>
    </source>
</evidence>
<evidence type="ECO:0000256" key="1">
    <source>
        <dbReference type="ARBA" id="ARBA00005254"/>
    </source>
</evidence>
<dbReference type="Proteomes" id="UP000183208">
    <property type="component" value="Unassembled WGS sequence"/>
</dbReference>
<evidence type="ECO:0000256" key="2">
    <source>
        <dbReference type="RuleBase" id="RU003707"/>
    </source>
</evidence>
<protein>
    <submittedName>
        <fullName evidence="3">Enoyl-CoA hydratase/carnithine racemase</fullName>
    </submittedName>
</protein>
<dbReference type="GO" id="GO:0003824">
    <property type="term" value="F:catalytic activity"/>
    <property type="evidence" value="ECO:0007669"/>
    <property type="project" value="InterPro"/>
</dbReference>
<dbReference type="PANTHER" id="PTHR43459:SF1">
    <property type="entry name" value="EG:BACN32G11.4 PROTEIN"/>
    <property type="match status" value="1"/>
</dbReference>
<name>A0A1M7FZV7_9BRAD</name>
<accession>A0A1M7FZV7</accession>